<sequence>MRGGDQDLRAHLIATAAAVIARRGTAGLSVREIAKEAKVADGVLYNYFDGKDDLIAHGLRAHVHAVLRAGAPAPVPGSATVEANLVTLFTQAVTLLGRVMPAFAGTIGQPAVLQRFRDLISQHAGPHMLGLMGTGDAGLPQLFAAYLRAEQDLGRVAADADLEAVTTLLIGAAHDLVLPQVFLGTPGAHGPVRELPDGHAERIVRALFHGLHTAEG</sequence>
<keyword evidence="7" id="KW-1185">Reference proteome</keyword>
<dbReference type="PANTHER" id="PTHR30055:SF234">
    <property type="entry name" value="HTH-TYPE TRANSCRIPTIONAL REGULATOR BETI"/>
    <property type="match status" value="1"/>
</dbReference>
<dbReference type="PROSITE" id="PS50977">
    <property type="entry name" value="HTH_TETR_2"/>
    <property type="match status" value="1"/>
</dbReference>
<accession>A0ABN2TYR1</accession>
<keyword evidence="1" id="KW-0805">Transcription regulation</keyword>
<gene>
    <name evidence="6" type="ORF">GCM10009839_23110</name>
</gene>
<evidence type="ECO:0000259" key="5">
    <source>
        <dbReference type="PROSITE" id="PS50977"/>
    </source>
</evidence>
<evidence type="ECO:0000256" key="2">
    <source>
        <dbReference type="ARBA" id="ARBA00023125"/>
    </source>
</evidence>
<dbReference type="Pfam" id="PF00440">
    <property type="entry name" value="TetR_N"/>
    <property type="match status" value="1"/>
</dbReference>
<keyword evidence="3" id="KW-0804">Transcription</keyword>
<comment type="caution">
    <text evidence="6">The sequence shown here is derived from an EMBL/GenBank/DDBJ whole genome shotgun (WGS) entry which is preliminary data.</text>
</comment>
<organism evidence="6 7">
    <name type="scientific">Catenulispora yoronensis</name>
    <dbReference type="NCBI Taxonomy" id="450799"/>
    <lineage>
        <taxon>Bacteria</taxon>
        <taxon>Bacillati</taxon>
        <taxon>Actinomycetota</taxon>
        <taxon>Actinomycetes</taxon>
        <taxon>Catenulisporales</taxon>
        <taxon>Catenulisporaceae</taxon>
        <taxon>Catenulispora</taxon>
    </lineage>
</organism>
<name>A0ABN2TYR1_9ACTN</name>
<evidence type="ECO:0000256" key="3">
    <source>
        <dbReference type="ARBA" id="ARBA00023163"/>
    </source>
</evidence>
<dbReference type="InterPro" id="IPR050109">
    <property type="entry name" value="HTH-type_TetR-like_transc_reg"/>
</dbReference>
<dbReference type="PRINTS" id="PR00455">
    <property type="entry name" value="HTHTETR"/>
</dbReference>
<dbReference type="Gene3D" id="1.10.357.10">
    <property type="entry name" value="Tetracycline Repressor, domain 2"/>
    <property type="match status" value="1"/>
</dbReference>
<dbReference type="Proteomes" id="UP001500751">
    <property type="component" value="Unassembled WGS sequence"/>
</dbReference>
<feature type="domain" description="HTH tetR-type" evidence="5">
    <location>
        <begin position="6"/>
        <end position="66"/>
    </location>
</feature>
<dbReference type="PANTHER" id="PTHR30055">
    <property type="entry name" value="HTH-TYPE TRANSCRIPTIONAL REGULATOR RUTR"/>
    <property type="match status" value="1"/>
</dbReference>
<evidence type="ECO:0000256" key="4">
    <source>
        <dbReference type="PROSITE-ProRule" id="PRU00335"/>
    </source>
</evidence>
<dbReference type="InterPro" id="IPR009057">
    <property type="entry name" value="Homeodomain-like_sf"/>
</dbReference>
<reference evidence="6 7" key="1">
    <citation type="journal article" date="2019" name="Int. J. Syst. Evol. Microbiol.">
        <title>The Global Catalogue of Microorganisms (GCM) 10K type strain sequencing project: providing services to taxonomists for standard genome sequencing and annotation.</title>
        <authorList>
            <consortium name="The Broad Institute Genomics Platform"/>
            <consortium name="The Broad Institute Genome Sequencing Center for Infectious Disease"/>
            <person name="Wu L."/>
            <person name="Ma J."/>
        </authorList>
    </citation>
    <scope>NUCLEOTIDE SEQUENCE [LARGE SCALE GENOMIC DNA]</scope>
    <source>
        <strain evidence="6 7">JCM 16014</strain>
    </source>
</reference>
<feature type="DNA-binding region" description="H-T-H motif" evidence="4">
    <location>
        <begin position="29"/>
        <end position="48"/>
    </location>
</feature>
<evidence type="ECO:0000256" key="1">
    <source>
        <dbReference type="ARBA" id="ARBA00023015"/>
    </source>
</evidence>
<dbReference type="Gene3D" id="1.10.10.60">
    <property type="entry name" value="Homeodomain-like"/>
    <property type="match status" value="1"/>
</dbReference>
<dbReference type="SUPFAM" id="SSF46689">
    <property type="entry name" value="Homeodomain-like"/>
    <property type="match status" value="1"/>
</dbReference>
<protein>
    <submittedName>
        <fullName evidence="6">TetR/AcrR family transcriptional regulator</fullName>
    </submittedName>
</protein>
<dbReference type="EMBL" id="BAAAQN010000010">
    <property type="protein sequence ID" value="GAA2024654.1"/>
    <property type="molecule type" value="Genomic_DNA"/>
</dbReference>
<evidence type="ECO:0000313" key="6">
    <source>
        <dbReference type="EMBL" id="GAA2024654.1"/>
    </source>
</evidence>
<dbReference type="InterPro" id="IPR001647">
    <property type="entry name" value="HTH_TetR"/>
</dbReference>
<evidence type="ECO:0000313" key="7">
    <source>
        <dbReference type="Proteomes" id="UP001500751"/>
    </source>
</evidence>
<proteinExistence type="predicted"/>
<keyword evidence="2 4" id="KW-0238">DNA-binding</keyword>